<dbReference type="GO" id="GO:0004713">
    <property type="term" value="F:protein tyrosine kinase activity"/>
    <property type="evidence" value="ECO:0007669"/>
    <property type="project" value="TreeGrafter"/>
</dbReference>
<comment type="caution">
    <text evidence="10">The sequence shown here is derived from an EMBL/GenBank/DDBJ whole genome shotgun (WGS) entry which is preliminary data.</text>
</comment>
<evidence type="ECO:0000256" key="3">
    <source>
        <dbReference type="ARBA" id="ARBA00022692"/>
    </source>
</evidence>
<keyword evidence="5 7" id="KW-0472">Membrane</keyword>
<protein>
    <recommendedName>
        <fullName evidence="12">Tyrosine kinase G-rich domain-containing protein</fullName>
    </recommendedName>
</protein>
<dbReference type="GO" id="GO:0005886">
    <property type="term" value="C:plasma membrane"/>
    <property type="evidence" value="ECO:0007669"/>
    <property type="project" value="UniProtKB-SubCell"/>
</dbReference>
<dbReference type="RefSeq" id="WP_007481019.1">
    <property type="nucleotide sequence ID" value="NZ_JH724308.1"/>
</dbReference>
<reference evidence="10 11" key="1">
    <citation type="submission" date="2012-02" db="EMBL/GenBank/DDBJ databases">
        <title>The Genome Sequence of Bacteroides salyersiae CL02T12C01.</title>
        <authorList>
            <consortium name="The Broad Institute Genome Sequencing Platform"/>
            <person name="Earl A."/>
            <person name="Ward D."/>
            <person name="Feldgarden M."/>
            <person name="Gevers D."/>
            <person name="Zitomersky N.L."/>
            <person name="Coyne M.J."/>
            <person name="Comstock L.E."/>
            <person name="Young S.K."/>
            <person name="Zeng Q."/>
            <person name="Gargeya S."/>
            <person name="Fitzgerald M."/>
            <person name="Haas B."/>
            <person name="Abouelleil A."/>
            <person name="Alvarado L."/>
            <person name="Arachchi H.M."/>
            <person name="Berlin A."/>
            <person name="Chapman S.B."/>
            <person name="Gearin G."/>
            <person name="Goldberg J."/>
            <person name="Griggs A."/>
            <person name="Gujja S."/>
            <person name="Hansen M."/>
            <person name="Heiman D."/>
            <person name="Howarth C."/>
            <person name="Larimer J."/>
            <person name="Lui A."/>
            <person name="MacDonald P.J.P."/>
            <person name="McCowen C."/>
            <person name="Montmayeur A."/>
            <person name="Murphy C."/>
            <person name="Neiman D."/>
            <person name="Pearson M."/>
            <person name="Priest M."/>
            <person name="Roberts A."/>
            <person name="Saif S."/>
            <person name="Shea T."/>
            <person name="Sisk P."/>
            <person name="Stolte C."/>
            <person name="Sykes S."/>
            <person name="Wortman J."/>
            <person name="Nusbaum C."/>
            <person name="Birren B."/>
        </authorList>
    </citation>
    <scope>NUCLEOTIDE SEQUENCE [LARGE SCALE GENOMIC DNA]</scope>
    <source>
        <strain evidence="10 11">CL02T12C01</strain>
    </source>
</reference>
<dbReference type="AlphaFoldDB" id="I8YDG7"/>
<evidence type="ECO:0000259" key="8">
    <source>
        <dbReference type="Pfam" id="PF02706"/>
    </source>
</evidence>
<feature type="domain" description="Polysaccharide chain length determinant N-terminal" evidence="8">
    <location>
        <begin position="12"/>
        <end position="109"/>
    </location>
</feature>
<comment type="subcellular location">
    <subcellularLocation>
        <location evidence="1">Cell membrane</location>
        <topology evidence="1">Multi-pass membrane protein</topology>
    </subcellularLocation>
</comment>
<evidence type="ECO:0000313" key="10">
    <source>
        <dbReference type="EMBL" id="EIY61185.1"/>
    </source>
</evidence>
<proteinExistence type="predicted"/>
<feature type="transmembrane region" description="Helical" evidence="7">
    <location>
        <begin position="24"/>
        <end position="45"/>
    </location>
</feature>
<dbReference type="PANTHER" id="PTHR32309">
    <property type="entry name" value="TYROSINE-PROTEIN KINASE"/>
    <property type="match status" value="1"/>
</dbReference>
<dbReference type="HOGENOM" id="CLU_009912_6_1_10"/>
<name>I8YDG7_9BACE</name>
<evidence type="ECO:0000313" key="11">
    <source>
        <dbReference type="Proteomes" id="UP000005150"/>
    </source>
</evidence>
<feature type="domain" description="Tyrosine-protein kinase G-rich" evidence="9">
    <location>
        <begin position="444"/>
        <end position="517"/>
    </location>
</feature>
<sequence length="539" mass="61501">MKKQEENQNEFIDIRPVIKKGLRYWYVFIISTFICVSLGGVYFLLAKPKFQILANILIKENENGGMSGMQAMMMNNTAFGSLLGGNTSINDELQLLSSFSVFRETVKDLSLNESYEVKKFPFNQKCYHDSPIKIIPETAIADTLSRVIKFNVKIGKTGSGTIKAQLGLWKSIGKISFEKLPVTLQTSYGNFNINTTSFYIPGENYNIKAIYSGYNWVSEKLQELVTIDLVSKKANVINLSTIEQNRKKGKDILNTLIQVYNQSGIKQKNTLASNTISFLDERINLIANELSDIEKEIEIYKKENSLTDIETEAKIILEKSGDFKERLIDAETQYTVIELVENFLLKPENRYSLVPLNIGLSDRTVLEGLQKYNEALLERLKLMKNTYIDNPTVTTINEQIDVMRDNMLATIRSLKSGFMYAREDLKKQEDYFISRIKGMPTQEREFANIKRQQAIKQELFLFLLQKKEENNLTLSITTPNAQIIDSAYYKSEPVAPNLKIVLLLSLFFGGALGGGYISLTKYIHNLCNKNNNDKKEKAY</sequence>
<dbReference type="OrthoDB" id="9794577at2"/>
<dbReference type="Pfam" id="PF02706">
    <property type="entry name" value="Wzz"/>
    <property type="match status" value="1"/>
</dbReference>
<evidence type="ECO:0000259" key="9">
    <source>
        <dbReference type="Pfam" id="PF13807"/>
    </source>
</evidence>
<accession>I8YDG7</accession>
<dbReference type="InterPro" id="IPR050445">
    <property type="entry name" value="Bact_polysacc_biosynth/exp"/>
</dbReference>
<organism evidence="10 11">
    <name type="scientific">Bacteroides salyersiae CL02T12C01</name>
    <dbReference type="NCBI Taxonomy" id="997887"/>
    <lineage>
        <taxon>Bacteria</taxon>
        <taxon>Pseudomonadati</taxon>
        <taxon>Bacteroidota</taxon>
        <taxon>Bacteroidia</taxon>
        <taxon>Bacteroidales</taxon>
        <taxon>Bacteroidaceae</taxon>
        <taxon>Bacteroides</taxon>
    </lineage>
</organism>
<evidence type="ECO:0000256" key="4">
    <source>
        <dbReference type="ARBA" id="ARBA00022989"/>
    </source>
</evidence>
<evidence type="ECO:0000256" key="6">
    <source>
        <dbReference type="SAM" id="Coils"/>
    </source>
</evidence>
<keyword evidence="3 7" id="KW-0812">Transmembrane</keyword>
<evidence type="ECO:0000256" key="5">
    <source>
        <dbReference type="ARBA" id="ARBA00023136"/>
    </source>
</evidence>
<dbReference type="InterPro" id="IPR003856">
    <property type="entry name" value="LPS_length_determ_N"/>
</dbReference>
<keyword evidence="11" id="KW-1185">Reference proteome</keyword>
<evidence type="ECO:0000256" key="2">
    <source>
        <dbReference type="ARBA" id="ARBA00022475"/>
    </source>
</evidence>
<evidence type="ECO:0008006" key="12">
    <source>
        <dbReference type="Google" id="ProtNLM"/>
    </source>
</evidence>
<dbReference type="PATRIC" id="fig|997887.3.peg.3168"/>
<dbReference type="Pfam" id="PF13807">
    <property type="entry name" value="GNVR"/>
    <property type="match status" value="1"/>
</dbReference>
<keyword evidence="2" id="KW-1003">Cell membrane</keyword>
<keyword evidence="4 7" id="KW-1133">Transmembrane helix</keyword>
<evidence type="ECO:0000256" key="7">
    <source>
        <dbReference type="SAM" id="Phobius"/>
    </source>
</evidence>
<keyword evidence="6" id="KW-0175">Coiled coil</keyword>
<feature type="coiled-coil region" evidence="6">
    <location>
        <begin position="276"/>
        <end position="303"/>
    </location>
</feature>
<dbReference type="PANTHER" id="PTHR32309:SF13">
    <property type="entry name" value="FERRIC ENTEROBACTIN TRANSPORT PROTEIN FEPE"/>
    <property type="match status" value="1"/>
</dbReference>
<dbReference type="Proteomes" id="UP000005150">
    <property type="component" value="Unassembled WGS sequence"/>
</dbReference>
<evidence type="ECO:0000256" key="1">
    <source>
        <dbReference type="ARBA" id="ARBA00004651"/>
    </source>
</evidence>
<dbReference type="InterPro" id="IPR032807">
    <property type="entry name" value="GNVR"/>
</dbReference>
<gene>
    <name evidence="10" type="ORF">HMPREF1071_03056</name>
</gene>
<dbReference type="EMBL" id="AGXV01000035">
    <property type="protein sequence ID" value="EIY61185.1"/>
    <property type="molecule type" value="Genomic_DNA"/>
</dbReference>
<feature type="transmembrane region" description="Helical" evidence="7">
    <location>
        <begin position="500"/>
        <end position="519"/>
    </location>
</feature>